<dbReference type="GO" id="GO:0042255">
    <property type="term" value="P:ribosome assembly"/>
    <property type="evidence" value="ECO:0007669"/>
    <property type="project" value="UniProtKB-ARBA"/>
</dbReference>
<dbReference type="InterPro" id="IPR014014">
    <property type="entry name" value="RNA_helicase_DEAD_Q_motif"/>
</dbReference>
<feature type="compositionally biased region" description="Basic residues" evidence="11">
    <location>
        <begin position="414"/>
        <end position="427"/>
    </location>
</feature>
<keyword evidence="6" id="KW-0067">ATP-binding</keyword>
<comment type="similarity">
    <text evidence="7">Belongs to the DEAD box helicase family.</text>
</comment>
<accession>A0A4Q7VLZ1</accession>
<dbReference type="GO" id="GO:0005829">
    <property type="term" value="C:cytosol"/>
    <property type="evidence" value="ECO:0007669"/>
    <property type="project" value="TreeGrafter"/>
</dbReference>
<keyword evidence="16" id="KW-1185">Reference proteome</keyword>
<dbReference type="GO" id="GO:0003724">
    <property type="term" value="F:RNA helicase activity"/>
    <property type="evidence" value="ECO:0007669"/>
    <property type="project" value="UniProtKB-EC"/>
</dbReference>
<dbReference type="AlphaFoldDB" id="A0A4Q7VLZ1"/>
<evidence type="ECO:0000256" key="3">
    <source>
        <dbReference type="ARBA" id="ARBA00022741"/>
    </source>
</evidence>
<dbReference type="Proteomes" id="UP000293562">
    <property type="component" value="Unassembled WGS sequence"/>
</dbReference>
<evidence type="ECO:0000256" key="5">
    <source>
        <dbReference type="ARBA" id="ARBA00022806"/>
    </source>
</evidence>
<feature type="region of interest" description="Disordered" evidence="11">
    <location>
        <begin position="375"/>
        <end position="427"/>
    </location>
</feature>
<evidence type="ECO:0000313" key="16">
    <source>
        <dbReference type="Proteomes" id="UP000293562"/>
    </source>
</evidence>
<comment type="caution">
    <text evidence="15">The sequence shown here is derived from an EMBL/GenBank/DDBJ whole genome shotgun (WGS) entry which is preliminary data.</text>
</comment>
<keyword evidence="5 15" id="KW-0347">Helicase</keyword>
<keyword evidence="2" id="KW-0963">Cytoplasm</keyword>
<dbReference type="SMART" id="SM00487">
    <property type="entry name" value="DEXDc"/>
    <property type="match status" value="1"/>
</dbReference>
<evidence type="ECO:0000256" key="10">
    <source>
        <dbReference type="PROSITE-ProRule" id="PRU00552"/>
    </source>
</evidence>
<dbReference type="InterPro" id="IPR001650">
    <property type="entry name" value="Helicase_C-like"/>
</dbReference>
<dbReference type="OrthoDB" id="9785240at2"/>
<evidence type="ECO:0000256" key="2">
    <source>
        <dbReference type="ARBA" id="ARBA00022490"/>
    </source>
</evidence>
<dbReference type="InterPro" id="IPR050079">
    <property type="entry name" value="DEAD_box_RNA_helicase"/>
</dbReference>
<dbReference type="PROSITE" id="PS51194">
    <property type="entry name" value="HELICASE_CTER"/>
    <property type="match status" value="1"/>
</dbReference>
<protein>
    <recommendedName>
        <fullName evidence="9">DEAD-box ATP-dependent RNA helicase RhpA</fullName>
        <ecNumber evidence="1">3.6.4.13</ecNumber>
    </recommendedName>
</protein>
<dbReference type="FunFam" id="3.40.50.300:FF:000108">
    <property type="entry name" value="ATP-dependent RNA helicase RhlE"/>
    <property type="match status" value="1"/>
</dbReference>
<dbReference type="InterPro" id="IPR011545">
    <property type="entry name" value="DEAD/DEAH_box_helicase_dom"/>
</dbReference>
<sequence length="427" mass="48040">MTFKDLGIIDPILKALEAKGYTYPSPIQAQSIPILLNRKDLLGCAQTGTGKTAAFAIPILQHLYNDQRKSKGQRKIKALIVTPTRELAIQIGDSFTAYGKHTGIVNTVIFGGVKQGTQTKALQRGVDILVATPGRLLDLINQGYISLKDVQYSVLDEADHMLDMGFIHDIRRIIDQLPKRRQSLFFSATMPPAILKLSQKLLGNPEKVTIAPKQTTAERVEQALYFVSKKNKPKLLIHLLTQNEVDSTLIFTRTKYGADKITKFLKKVNIHSEAIHGNKSQNQRQNALLNFKEGKTKVLVATDIAARGIDVDGLALVVNFDLPNIAETYVHRIGRTGRAAASGIAISFCDIEEKPYLKDIQKLIAQEIRVIEEHPFLNSGDNEPVEKPKRPQRTRRTDRKPETKKTDNAENRQRKDRRRKPFSRKRD</sequence>
<evidence type="ECO:0000259" key="14">
    <source>
        <dbReference type="PROSITE" id="PS51195"/>
    </source>
</evidence>
<evidence type="ECO:0000256" key="7">
    <source>
        <dbReference type="ARBA" id="ARBA00038437"/>
    </source>
</evidence>
<dbReference type="PANTHER" id="PTHR47959:SF13">
    <property type="entry name" value="ATP-DEPENDENT RNA HELICASE RHLE"/>
    <property type="match status" value="1"/>
</dbReference>
<evidence type="ECO:0000259" key="12">
    <source>
        <dbReference type="PROSITE" id="PS51192"/>
    </source>
</evidence>
<gene>
    <name evidence="15" type="ORF">EV201_1970</name>
</gene>
<dbReference type="GO" id="GO:0005524">
    <property type="term" value="F:ATP binding"/>
    <property type="evidence" value="ECO:0007669"/>
    <property type="project" value="UniProtKB-KW"/>
</dbReference>
<proteinExistence type="inferred from homology"/>
<feature type="domain" description="Helicase ATP-binding" evidence="12">
    <location>
        <begin position="32"/>
        <end position="208"/>
    </location>
</feature>
<evidence type="ECO:0000256" key="1">
    <source>
        <dbReference type="ARBA" id="ARBA00012552"/>
    </source>
</evidence>
<dbReference type="GO" id="GO:0016787">
    <property type="term" value="F:hydrolase activity"/>
    <property type="evidence" value="ECO:0007669"/>
    <property type="project" value="UniProtKB-KW"/>
</dbReference>
<dbReference type="InterPro" id="IPR014001">
    <property type="entry name" value="Helicase_ATP-bd"/>
</dbReference>
<feature type="domain" description="DEAD-box RNA helicase Q" evidence="14">
    <location>
        <begin position="1"/>
        <end position="29"/>
    </location>
</feature>
<evidence type="ECO:0000256" key="11">
    <source>
        <dbReference type="SAM" id="MobiDB-lite"/>
    </source>
</evidence>
<dbReference type="RefSeq" id="WP_130307338.1">
    <property type="nucleotide sequence ID" value="NZ_SHKN01000001.1"/>
</dbReference>
<dbReference type="Gene3D" id="3.40.50.300">
    <property type="entry name" value="P-loop containing nucleotide triphosphate hydrolases"/>
    <property type="match status" value="2"/>
</dbReference>
<dbReference type="PANTHER" id="PTHR47959">
    <property type="entry name" value="ATP-DEPENDENT RNA HELICASE RHLE-RELATED"/>
    <property type="match status" value="1"/>
</dbReference>
<dbReference type="PROSITE" id="PS51192">
    <property type="entry name" value="HELICASE_ATP_BIND_1"/>
    <property type="match status" value="1"/>
</dbReference>
<dbReference type="SUPFAM" id="SSF52540">
    <property type="entry name" value="P-loop containing nucleoside triphosphate hydrolases"/>
    <property type="match status" value="1"/>
</dbReference>
<reference evidence="15 16" key="1">
    <citation type="submission" date="2019-02" db="EMBL/GenBank/DDBJ databases">
        <title>Genomic Encyclopedia of Type Strains, Phase IV (KMG-IV): sequencing the most valuable type-strain genomes for metagenomic binning, comparative biology and taxonomic classification.</title>
        <authorList>
            <person name="Goeker M."/>
        </authorList>
    </citation>
    <scope>NUCLEOTIDE SEQUENCE [LARGE SCALE GENOMIC DNA]</scope>
    <source>
        <strain evidence="15 16">DSM 28825</strain>
    </source>
</reference>
<evidence type="ECO:0000256" key="9">
    <source>
        <dbReference type="ARBA" id="ARBA00074363"/>
    </source>
</evidence>
<dbReference type="SMART" id="SM00490">
    <property type="entry name" value="HELICc"/>
    <property type="match status" value="1"/>
</dbReference>
<dbReference type="GO" id="GO:0009266">
    <property type="term" value="P:response to temperature stimulus"/>
    <property type="evidence" value="ECO:0007669"/>
    <property type="project" value="UniProtKB-ARBA"/>
</dbReference>
<evidence type="ECO:0000259" key="13">
    <source>
        <dbReference type="PROSITE" id="PS51194"/>
    </source>
</evidence>
<organism evidence="15 16">
    <name type="scientific">Ancylomarina subtilis</name>
    <dbReference type="NCBI Taxonomy" id="1639035"/>
    <lineage>
        <taxon>Bacteria</taxon>
        <taxon>Pseudomonadati</taxon>
        <taxon>Bacteroidota</taxon>
        <taxon>Bacteroidia</taxon>
        <taxon>Marinilabiliales</taxon>
        <taxon>Marinifilaceae</taxon>
        <taxon>Ancylomarina</taxon>
    </lineage>
</organism>
<evidence type="ECO:0000256" key="6">
    <source>
        <dbReference type="ARBA" id="ARBA00022840"/>
    </source>
</evidence>
<dbReference type="Pfam" id="PF00271">
    <property type="entry name" value="Helicase_C"/>
    <property type="match status" value="1"/>
</dbReference>
<evidence type="ECO:0000256" key="8">
    <source>
        <dbReference type="ARBA" id="ARBA00047984"/>
    </source>
</evidence>
<feature type="short sequence motif" description="Q motif" evidence="10">
    <location>
        <begin position="1"/>
        <end position="29"/>
    </location>
</feature>
<dbReference type="PROSITE" id="PS51195">
    <property type="entry name" value="Q_MOTIF"/>
    <property type="match status" value="1"/>
</dbReference>
<dbReference type="InterPro" id="IPR044742">
    <property type="entry name" value="DEAD/DEAH_RhlB"/>
</dbReference>
<evidence type="ECO:0000313" key="15">
    <source>
        <dbReference type="EMBL" id="RZT97303.1"/>
    </source>
</evidence>
<dbReference type="Pfam" id="PF00270">
    <property type="entry name" value="DEAD"/>
    <property type="match status" value="1"/>
</dbReference>
<keyword evidence="3" id="KW-0547">Nucleotide-binding</keyword>
<dbReference type="EC" id="3.6.4.13" evidence="1"/>
<name>A0A4Q7VLZ1_9BACT</name>
<dbReference type="EMBL" id="SHKN01000001">
    <property type="protein sequence ID" value="RZT97303.1"/>
    <property type="molecule type" value="Genomic_DNA"/>
</dbReference>
<comment type="catalytic activity">
    <reaction evidence="8">
        <text>ATP + H2O = ADP + phosphate + H(+)</text>
        <dbReference type="Rhea" id="RHEA:13065"/>
        <dbReference type="ChEBI" id="CHEBI:15377"/>
        <dbReference type="ChEBI" id="CHEBI:15378"/>
        <dbReference type="ChEBI" id="CHEBI:30616"/>
        <dbReference type="ChEBI" id="CHEBI:43474"/>
        <dbReference type="ChEBI" id="CHEBI:456216"/>
        <dbReference type="EC" id="3.6.4.13"/>
    </reaction>
</comment>
<dbReference type="GO" id="GO:0003676">
    <property type="term" value="F:nucleic acid binding"/>
    <property type="evidence" value="ECO:0007669"/>
    <property type="project" value="InterPro"/>
</dbReference>
<evidence type="ECO:0000256" key="4">
    <source>
        <dbReference type="ARBA" id="ARBA00022801"/>
    </source>
</evidence>
<dbReference type="CDD" id="cd00268">
    <property type="entry name" value="DEADc"/>
    <property type="match status" value="1"/>
</dbReference>
<feature type="domain" description="Helicase C-terminal" evidence="13">
    <location>
        <begin position="219"/>
        <end position="379"/>
    </location>
</feature>
<feature type="compositionally biased region" description="Basic and acidic residues" evidence="11">
    <location>
        <begin position="399"/>
        <end position="413"/>
    </location>
</feature>
<dbReference type="CDD" id="cd18787">
    <property type="entry name" value="SF2_C_DEAD"/>
    <property type="match status" value="1"/>
</dbReference>
<dbReference type="InterPro" id="IPR027417">
    <property type="entry name" value="P-loop_NTPase"/>
</dbReference>
<keyword evidence="4" id="KW-0378">Hydrolase</keyword>